<reference evidence="5" key="1">
    <citation type="submission" date="2016-10" db="EMBL/GenBank/DDBJ databases">
        <authorList>
            <person name="Varghese N."/>
            <person name="Submissions S."/>
        </authorList>
    </citation>
    <scope>NUCLEOTIDE SEQUENCE [LARGE SCALE GENOMIC DNA]</scope>
    <source>
        <strain evidence="5">DSM 10002</strain>
    </source>
</reference>
<evidence type="ECO:0000313" key="5">
    <source>
        <dbReference type="Proteomes" id="UP000214355"/>
    </source>
</evidence>
<dbReference type="PROSITE" id="PS51682">
    <property type="entry name" value="SAM_OMT_I"/>
    <property type="match status" value="1"/>
</dbReference>
<dbReference type="SUPFAM" id="SSF53335">
    <property type="entry name" value="S-adenosyl-L-methionine-dependent methyltransferases"/>
    <property type="match status" value="1"/>
</dbReference>
<gene>
    <name evidence="4" type="ORF">SAMN04489737_0978</name>
</gene>
<dbReference type="GO" id="GO:0008757">
    <property type="term" value="F:S-adenosylmethionine-dependent methyltransferase activity"/>
    <property type="evidence" value="ECO:0007669"/>
    <property type="project" value="TreeGrafter"/>
</dbReference>
<name>A0A1H2LGL8_9ACTO</name>
<dbReference type="Pfam" id="PF01596">
    <property type="entry name" value="Methyltransf_3"/>
    <property type="match status" value="1"/>
</dbReference>
<proteinExistence type="predicted"/>
<dbReference type="AlphaFoldDB" id="A0A1H2LGL8"/>
<dbReference type="GO" id="GO:0008171">
    <property type="term" value="F:O-methyltransferase activity"/>
    <property type="evidence" value="ECO:0007669"/>
    <property type="project" value="InterPro"/>
</dbReference>
<evidence type="ECO:0000313" key="4">
    <source>
        <dbReference type="EMBL" id="SDU79721.1"/>
    </source>
</evidence>
<sequence length="209" mass="22472">MSIEKAQSWLYAESFATDDDFIIQARHQSAELGIDPISPATGQFLSMLVSVNGVKTIADIGTGTGVSGLYFLASSQDSQLTSIDTDSEAQNLARQSFAHTGIRSGRYRLINGRSADILPRLAPNSYDLVLVDGDILEAEGDVSEALRMLRVGGILVVAHALYHDRVADPARRDEQTVAMRNLGKTIQESAELTSSLVPIGDGLLVAVKR</sequence>
<dbReference type="InterPro" id="IPR050362">
    <property type="entry name" value="Cation-dep_OMT"/>
</dbReference>
<keyword evidence="3" id="KW-0949">S-adenosyl-L-methionine</keyword>
<evidence type="ECO:0000256" key="2">
    <source>
        <dbReference type="ARBA" id="ARBA00022679"/>
    </source>
</evidence>
<dbReference type="OrthoDB" id="4774874at2"/>
<dbReference type="Gene3D" id="3.40.50.150">
    <property type="entry name" value="Vaccinia Virus protein VP39"/>
    <property type="match status" value="1"/>
</dbReference>
<dbReference type="EMBL" id="LT629804">
    <property type="protein sequence ID" value="SDU79721.1"/>
    <property type="molecule type" value="Genomic_DNA"/>
</dbReference>
<dbReference type="InterPro" id="IPR029063">
    <property type="entry name" value="SAM-dependent_MTases_sf"/>
</dbReference>
<keyword evidence="2 4" id="KW-0808">Transferase</keyword>
<evidence type="ECO:0000256" key="1">
    <source>
        <dbReference type="ARBA" id="ARBA00022603"/>
    </source>
</evidence>
<dbReference type="PANTHER" id="PTHR10509:SF85">
    <property type="entry name" value="O-METHYLTRANSFERASE RV1220C-RELATED"/>
    <property type="match status" value="1"/>
</dbReference>
<dbReference type="GeneID" id="65344715"/>
<protein>
    <submittedName>
        <fullName evidence="4">Predicted O-methyltransferase YrrM</fullName>
    </submittedName>
</protein>
<dbReference type="CDD" id="cd02440">
    <property type="entry name" value="AdoMet_MTases"/>
    <property type="match status" value="1"/>
</dbReference>
<dbReference type="Proteomes" id="UP000214355">
    <property type="component" value="Chromosome I"/>
</dbReference>
<dbReference type="PANTHER" id="PTHR10509">
    <property type="entry name" value="O-METHYLTRANSFERASE-RELATED"/>
    <property type="match status" value="1"/>
</dbReference>
<accession>A0A1H2LGL8</accession>
<dbReference type="InterPro" id="IPR002935">
    <property type="entry name" value="SAM_O-MeTrfase"/>
</dbReference>
<organism evidence="4 5">
    <name type="scientific">Arcanobacterium phocae</name>
    <dbReference type="NCBI Taxonomy" id="131112"/>
    <lineage>
        <taxon>Bacteria</taxon>
        <taxon>Bacillati</taxon>
        <taxon>Actinomycetota</taxon>
        <taxon>Actinomycetes</taxon>
        <taxon>Actinomycetales</taxon>
        <taxon>Actinomycetaceae</taxon>
        <taxon>Arcanobacterium</taxon>
    </lineage>
</organism>
<dbReference type="STRING" id="131112.SAMN04489737_0978"/>
<keyword evidence="5" id="KW-1185">Reference proteome</keyword>
<dbReference type="GO" id="GO:0032259">
    <property type="term" value="P:methylation"/>
    <property type="evidence" value="ECO:0007669"/>
    <property type="project" value="UniProtKB-KW"/>
</dbReference>
<dbReference type="RefSeq" id="WP_091280531.1">
    <property type="nucleotide sequence ID" value="NZ_JABAPH010000004.1"/>
</dbReference>
<evidence type="ECO:0000256" key="3">
    <source>
        <dbReference type="ARBA" id="ARBA00022691"/>
    </source>
</evidence>
<keyword evidence="1 4" id="KW-0489">Methyltransferase</keyword>